<keyword evidence="4" id="KW-1134">Transmembrane beta strand</keyword>
<dbReference type="InterPro" id="IPR003423">
    <property type="entry name" value="OMP_efflux"/>
</dbReference>
<comment type="similarity">
    <text evidence="2">Belongs to the outer membrane factor (OMF) (TC 1.B.17) family.</text>
</comment>
<reference evidence="8 9" key="1">
    <citation type="submission" date="2022-01" db="EMBL/GenBank/DDBJ databases">
        <title>Labilibaculum sp. nov, a marine bacterium isolated from Antarctica.</title>
        <authorList>
            <person name="Dai W."/>
        </authorList>
    </citation>
    <scope>NUCLEOTIDE SEQUENCE [LARGE SCALE GENOMIC DNA]</scope>
    <source>
        <strain evidence="8 9">DW002</strain>
    </source>
</reference>
<gene>
    <name evidence="8" type="ORF">L3049_07875</name>
</gene>
<evidence type="ECO:0000256" key="7">
    <source>
        <dbReference type="ARBA" id="ARBA00023237"/>
    </source>
</evidence>
<comment type="subcellular location">
    <subcellularLocation>
        <location evidence="1">Cell outer membrane</location>
    </subcellularLocation>
</comment>
<dbReference type="Proteomes" id="UP001528920">
    <property type="component" value="Unassembled WGS sequence"/>
</dbReference>
<accession>A0ABT5VR94</accession>
<sequence length="476" mass="55233">MSLISVQAQKQNLTLNQVLDRAQSNSLDAFLQKNTYLASRWEYKAYVADGLPSLSLTMNPFNYNRSFTERYNSVTELDEYKEQQSLYSYANMTLSQNIKLTGGTIYIDSDLGRLESFGASSSKSYSSTFVRVGLSQPLFGFNEFKWESKLEPLKFEIAKKEYLLNLQNVNVTAVGLFFDQVLAQLNVEMDSSNQVNAFALYEMGKKRFKIAAIRQNDLLNLELNVLKAKTSLAKSLKELQQTKFDLNVFLDYNENESKYLVLPDAVPEFIIDVNMALELAFKNHLLLLEEQQNIWEADMEVDEAKKARRFQADLVVSYGLNQESETFKNAYQDPINQQKVQLSLEIPLLDWGKRKGTYKMAQSDREVIRLSSKQKRIDFKQDVSRKVIDFNLQRELVYNAQRADEIAGKSYRVTLELFKEGKASVLQLDDALNKHDESRVQYITSLKNYWEYYYTIQMLTFYDFRSGKLLEAEFNF</sequence>
<keyword evidence="5" id="KW-0812">Transmembrane</keyword>
<comment type="caution">
    <text evidence="8">The sequence shown here is derived from an EMBL/GenBank/DDBJ whole genome shotgun (WGS) entry which is preliminary data.</text>
</comment>
<dbReference type="InterPro" id="IPR051906">
    <property type="entry name" value="TolC-like"/>
</dbReference>
<keyword evidence="3" id="KW-0813">Transport</keyword>
<evidence type="ECO:0000256" key="2">
    <source>
        <dbReference type="ARBA" id="ARBA00007613"/>
    </source>
</evidence>
<dbReference type="Pfam" id="PF02321">
    <property type="entry name" value="OEP"/>
    <property type="match status" value="1"/>
</dbReference>
<dbReference type="RefSeq" id="WP_275109259.1">
    <property type="nucleotide sequence ID" value="NZ_JAKJSC010000001.1"/>
</dbReference>
<evidence type="ECO:0000313" key="8">
    <source>
        <dbReference type="EMBL" id="MDE5417923.1"/>
    </source>
</evidence>
<name>A0ABT5VR94_9BACT</name>
<evidence type="ECO:0000256" key="4">
    <source>
        <dbReference type="ARBA" id="ARBA00022452"/>
    </source>
</evidence>
<dbReference type="PANTHER" id="PTHR30026:SF20">
    <property type="entry name" value="OUTER MEMBRANE PROTEIN TOLC"/>
    <property type="match status" value="1"/>
</dbReference>
<evidence type="ECO:0000256" key="6">
    <source>
        <dbReference type="ARBA" id="ARBA00023136"/>
    </source>
</evidence>
<organism evidence="8 9">
    <name type="scientific">Paralabilibaculum antarcticum</name>
    <dbReference type="NCBI Taxonomy" id="2912572"/>
    <lineage>
        <taxon>Bacteria</taxon>
        <taxon>Pseudomonadati</taxon>
        <taxon>Bacteroidota</taxon>
        <taxon>Bacteroidia</taxon>
        <taxon>Marinilabiliales</taxon>
        <taxon>Marinifilaceae</taxon>
        <taxon>Paralabilibaculum</taxon>
    </lineage>
</organism>
<dbReference type="PANTHER" id="PTHR30026">
    <property type="entry name" value="OUTER MEMBRANE PROTEIN TOLC"/>
    <property type="match status" value="1"/>
</dbReference>
<evidence type="ECO:0000256" key="1">
    <source>
        <dbReference type="ARBA" id="ARBA00004442"/>
    </source>
</evidence>
<dbReference type="Gene3D" id="1.20.1600.10">
    <property type="entry name" value="Outer membrane efflux proteins (OEP)"/>
    <property type="match status" value="1"/>
</dbReference>
<keyword evidence="6" id="KW-0472">Membrane</keyword>
<keyword evidence="7" id="KW-0998">Cell outer membrane</keyword>
<dbReference type="EMBL" id="JAKJSC010000001">
    <property type="protein sequence ID" value="MDE5417923.1"/>
    <property type="molecule type" value="Genomic_DNA"/>
</dbReference>
<dbReference type="SUPFAM" id="SSF56954">
    <property type="entry name" value="Outer membrane efflux proteins (OEP)"/>
    <property type="match status" value="1"/>
</dbReference>
<proteinExistence type="inferred from homology"/>
<evidence type="ECO:0000256" key="5">
    <source>
        <dbReference type="ARBA" id="ARBA00022692"/>
    </source>
</evidence>
<evidence type="ECO:0000256" key="3">
    <source>
        <dbReference type="ARBA" id="ARBA00022448"/>
    </source>
</evidence>
<keyword evidence="9" id="KW-1185">Reference proteome</keyword>
<evidence type="ECO:0000313" key="9">
    <source>
        <dbReference type="Proteomes" id="UP001528920"/>
    </source>
</evidence>
<protein>
    <submittedName>
        <fullName evidence="8">TolC family protein</fullName>
    </submittedName>
</protein>